<proteinExistence type="predicted"/>
<evidence type="ECO:0000313" key="2">
    <source>
        <dbReference type="Proteomes" id="UP000282985"/>
    </source>
</evidence>
<organism evidence="1 2">
    <name type="scientific">Ancylomarina longa</name>
    <dbReference type="NCBI Taxonomy" id="2487017"/>
    <lineage>
        <taxon>Bacteria</taxon>
        <taxon>Pseudomonadati</taxon>
        <taxon>Bacteroidota</taxon>
        <taxon>Bacteroidia</taxon>
        <taxon>Marinilabiliales</taxon>
        <taxon>Marinifilaceae</taxon>
        <taxon>Ancylomarina</taxon>
    </lineage>
</organism>
<evidence type="ECO:0000313" key="1">
    <source>
        <dbReference type="EMBL" id="RUT79000.1"/>
    </source>
</evidence>
<accession>A0A434AWU7</accession>
<reference evidence="1 2" key="1">
    <citation type="submission" date="2018-11" db="EMBL/GenBank/DDBJ databases">
        <title>Parancylomarina longa gen. nov., sp. nov., isolated from sediments of southern Okinawa.</title>
        <authorList>
            <person name="Fu T."/>
        </authorList>
    </citation>
    <scope>NUCLEOTIDE SEQUENCE [LARGE SCALE GENOMIC DNA]</scope>
    <source>
        <strain evidence="1 2">T3-2 S1-C</strain>
    </source>
</reference>
<keyword evidence="2" id="KW-1185">Reference proteome</keyword>
<dbReference type="AlphaFoldDB" id="A0A434AWU7"/>
<name>A0A434AWU7_9BACT</name>
<protein>
    <submittedName>
        <fullName evidence="1">Uncharacterized protein</fullName>
    </submittedName>
</protein>
<dbReference type="EMBL" id="RJJX01000005">
    <property type="protein sequence ID" value="RUT79000.1"/>
    <property type="molecule type" value="Genomic_DNA"/>
</dbReference>
<gene>
    <name evidence="1" type="ORF">DLK05_05840</name>
</gene>
<dbReference type="RefSeq" id="WP_148114101.1">
    <property type="nucleotide sequence ID" value="NZ_RJJX01000005.1"/>
</dbReference>
<sequence length="78" mass="8869">MVGHDIKEDEAIDSRNLLDTWMGKSKQGRKELVVEGYSLGIRKANWKFIAPMKNASNYDWIESDKGIESGHMETNQLG</sequence>
<dbReference type="Proteomes" id="UP000282985">
    <property type="component" value="Unassembled WGS sequence"/>
</dbReference>
<comment type="caution">
    <text evidence="1">The sequence shown here is derived from an EMBL/GenBank/DDBJ whole genome shotgun (WGS) entry which is preliminary data.</text>
</comment>